<accession>A0AAJ5V4G6</accession>
<dbReference type="Proteomes" id="UP001217631">
    <property type="component" value="Plasmid pHNGDW697-1"/>
</dbReference>
<gene>
    <name evidence="1" type="ORF">PWA60_25970</name>
</gene>
<dbReference type="EMBL" id="CP118678">
    <property type="protein sequence ID" value="WEA23450.1"/>
    <property type="molecule type" value="Genomic_DNA"/>
</dbReference>
<proteinExistence type="predicted"/>
<name>A0AAJ5V4G6_9PSED</name>
<geneLocation type="plasmid" evidence="1 2">
    <name>pHNGDW697-1</name>
</geneLocation>
<organism evidence="1 2">
    <name type="scientific">Pseudomonas juntendi</name>
    <dbReference type="NCBI Taxonomy" id="2666183"/>
    <lineage>
        <taxon>Bacteria</taxon>
        <taxon>Pseudomonadati</taxon>
        <taxon>Pseudomonadota</taxon>
        <taxon>Gammaproteobacteria</taxon>
        <taxon>Pseudomonadales</taxon>
        <taxon>Pseudomonadaceae</taxon>
        <taxon>Pseudomonas</taxon>
    </lineage>
</organism>
<dbReference type="AlphaFoldDB" id="A0AAJ5V4G6"/>
<sequence>MTSTPLLNISAITRSLRQAAATDGLSVAPEQILESIKSVIQQAGGPIQPELD</sequence>
<evidence type="ECO:0000313" key="1">
    <source>
        <dbReference type="EMBL" id="WEA23450.1"/>
    </source>
</evidence>
<evidence type="ECO:0000313" key="2">
    <source>
        <dbReference type="Proteomes" id="UP001217631"/>
    </source>
</evidence>
<reference evidence="1" key="1">
    <citation type="submission" date="2023-02" db="EMBL/GenBank/DDBJ databases">
        <title>tmexCD-toprJ-like cluster.</title>
        <authorList>
            <person name="Gao X."/>
            <person name="Wang C."/>
            <person name="Liu J."/>
        </authorList>
    </citation>
    <scope>NUCLEOTIDE SEQUENCE</scope>
    <source>
        <strain evidence="1">GDW21C697WI</strain>
        <plasmid evidence="1">pHNGDW697-1</plasmid>
    </source>
</reference>
<protein>
    <submittedName>
        <fullName evidence="1">Uncharacterized protein</fullName>
    </submittedName>
</protein>
<dbReference type="RefSeq" id="WP_158242112.1">
    <property type="nucleotide sequence ID" value="NZ_CP118678.1"/>
</dbReference>
<keyword evidence="1" id="KW-0614">Plasmid</keyword>